<feature type="transmembrane region" description="Helical" evidence="8">
    <location>
        <begin position="301"/>
        <end position="323"/>
    </location>
</feature>
<feature type="transmembrane region" description="Helical" evidence="8">
    <location>
        <begin position="149"/>
        <end position="168"/>
    </location>
</feature>
<feature type="domain" description="NADH:quinone oxidoreductase/Mrp antiporter transmembrane" evidence="9">
    <location>
        <begin position="143"/>
        <end position="444"/>
    </location>
</feature>
<reference evidence="10 11" key="1">
    <citation type="submission" date="2016-10" db="EMBL/GenBank/DDBJ databases">
        <authorList>
            <person name="de Groot N.N."/>
        </authorList>
    </citation>
    <scope>NUCLEOTIDE SEQUENCE [LARGE SCALE GENOMIC DNA]</scope>
    <source>
        <strain evidence="10 11">DSM 44215</strain>
    </source>
</reference>
<feature type="compositionally biased region" description="Basic residues" evidence="7">
    <location>
        <begin position="658"/>
        <end position="686"/>
    </location>
</feature>
<evidence type="ECO:0000256" key="4">
    <source>
        <dbReference type="ARBA" id="ARBA00022989"/>
    </source>
</evidence>
<dbReference type="GO" id="GO:0008137">
    <property type="term" value="F:NADH dehydrogenase (ubiquinone) activity"/>
    <property type="evidence" value="ECO:0007669"/>
    <property type="project" value="InterPro"/>
</dbReference>
<protein>
    <submittedName>
        <fullName evidence="10">NADH dehydrogenase subunit M</fullName>
    </submittedName>
</protein>
<dbReference type="InterPro" id="IPR010227">
    <property type="entry name" value="NADH_Q_OxRdtase_chainM/4"/>
</dbReference>
<feature type="compositionally biased region" description="Basic and acidic residues" evidence="7">
    <location>
        <begin position="559"/>
        <end position="588"/>
    </location>
</feature>
<evidence type="ECO:0000256" key="3">
    <source>
        <dbReference type="ARBA" id="ARBA00022692"/>
    </source>
</evidence>
<feature type="transmembrane region" description="Helical" evidence="8">
    <location>
        <begin position="477"/>
        <end position="498"/>
    </location>
</feature>
<feature type="transmembrane region" description="Helical" evidence="8">
    <location>
        <begin position="6"/>
        <end position="26"/>
    </location>
</feature>
<dbReference type="InterPro" id="IPR003918">
    <property type="entry name" value="NADH_UbQ_OxRdtase"/>
</dbReference>
<feature type="transmembrane region" description="Helical" evidence="8">
    <location>
        <begin position="82"/>
        <end position="103"/>
    </location>
</feature>
<evidence type="ECO:0000256" key="8">
    <source>
        <dbReference type="SAM" id="Phobius"/>
    </source>
</evidence>
<dbReference type="EMBL" id="FNLM01000034">
    <property type="protein sequence ID" value="SDU70128.1"/>
    <property type="molecule type" value="Genomic_DNA"/>
</dbReference>
<gene>
    <name evidence="10" type="ORF">SAMN04488548_1343464</name>
</gene>
<dbReference type="PRINTS" id="PR01437">
    <property type="entry name" value="NUOXDRDTASE4"/>
</dbReference>
<feature type="compositionally biased region" description="Pro residues" evidence="7">
    <location>
        <begin position="530"/>
        <end position="544"/>
    </location>
</feature>
<dbReference type="NCBIfam" id="TIGR01972">
    <property type="entry name" value="NDH_I_M"/>
    <property type="match status" value="1"/>
</dbReference>
<keyword evidence="4 8" id="KW-1133">Transmembrane helix</keyword>
<dbReference type="Proteomes" id="UP000183180">
    <property type="component" value="Unassembled WGS sequence"/>
</dbReference>
<dbReference type="InterPro" id="IPR001750">
    <property type="entry name" value="ND/Mrp_TM"/>
</dbReference>
<dbReference type="PANTHER" id="PTHR43507">
    <property type="entry name" value="NADH-UBIQUINONE OXIDOREDUCTASE CHAIN 4"/>
    <property type="match status" value="1"/>
</dbReference>
<sequence length="686" mass="72948">MNIPWLTILWLAPAVGAALVLAIPASRPAVARWFAFAITIGVLVLAVGLAIGFEPAGERYQFTEDVSWIPALGTRYALGLDGIGLVLILLTAALLPLLLLAGWNDADPAGSLDHSGGRAQKGPHIYLALFLATEAMVLMSFVALDILLFYIFFEAMLIPMYFLIGGFGTGPNRSGAAVKFLLYNLFGGLLLLAAVIGLYVVSAQNGVGADGGGTFALGDIVAAVSSGQIDDTTGLAKLLFLGFMFAFAVKAPLWPLHSWLPDAAVAATPTSAVLMMAVIDKVGTFAMLRFCLQLFPDASQYFAPLVCGLAVVSIVYGAILAIVQTDVMRLIAYTSISHFGFIILGIFALTDQGQTGSTLYMVNHGLSTAALFLIAGFLVSRRGSRLIADYGGVQKVAPVLAGTFLIAGLATLSLPGLAPFISEFLVLIGTFTRYPAAAVLACSALVLSAVYILWTYQRMMGGPTKPDDERSSPIRDLAGRELAVVVPLLALLIALGVYPKPMIDLIDPAVQSTLTTVGVTDPEPAVADPLPVPPTILTAPPPMRRPTDEHVSRCTGFDAARRDRDAERRVRGPVPHADRVRCRGDRGAGRGLRSPKAQIHTATGSLTGRARRRPRRAGHGDGGTDGGRSQRTVRDVGRRRPGPADAVSAGTSADHRDHRGRVHGRTTTRTGRRTGHHAHARRRRRR</sequence>
<keyword evidence="3 6" id="KW-0812">Transmembrane</keyword>
<dbReference type="STRING" id="158898.SAMN04488548_1343464"/>
<evidence type="ECO:0000259" key="9">
    <source>
        <dbReference type="Pfam" id="PF00361"/>
    </source>
</evidence>
<comment type="similarity">
    <text evidence="2">Belongs to the complex I subunit 4 family.</text>
</comment>
<dbReference type="GO" id="GO:0048039">
    <property type="term" value="F:ubiquinone binding"/>
    <property type="evidence" value="ECO:0007669"/>
    <property type="project" value="TreeGrafter"/>
</dbReference>
<feature type="transmembrane region" description="Helical" evidence="8">
    <location>
        <begin position="399"/>
        <end position="422"/>
    </location>
</feature>
<dbReference type="Pfam" id="PF00361">
    <property type="entry name" value="Proton_antipo_M"/>
    <property type="match status" value="1"/>
</dbReference>
<feature type="region of interest" description="Disordered" evidence="7">
    <location>
        <begin position="525"/>
        <end position="686"/>
    </location>
</feature>
<accession>A0A1H2KNU3</accession>
<dbReference type="GO" id="GO:0016020">
    <property type="term" value="C:membrane"/>
    <property type="evidence" value="ECO:0007669"/>
    <property type="project" value="UniProtKB-SubCell"/>
</dbReference>
<feature type="transmembrane region" description="Helical" evidence="8">
    <location>
        <begin position="434"/>
        <end position="456"/>
    </location>
</feature>
<dbReference type="NCBIfam" id="NF004500">
    <property type="entry name" value="PRK05846.1-4"/>
    <property type="match status" value="1"/>
</dbReference>
<evidence type="ECO:0000256" key="6">
    <source>
        <dbReference type="RuleBase" id="RU000320"/>
    </source>
</evidence>
<feature type="transmembrane region" description="Helical" evidence="8">
    <location>
        <begin position="361"/>
        <end position="379"/>
    </location>
</feature>
<feature type="transmembrane region" description="Helical" evidence="8">
    <location>
        <begin position="238"/>
        <end position="260"/>
    </location>
</feature>
<organism evidence="10 11">
    <name type="scientific">Gordonia westfalica</name>
    <dbReference type="NCBI Taxonomy" id="158898"/>
    <lineage>
        <taxon>Bacteria</taxon>
        <taxon>Bacillati</taxon>
        <taxon>Actinomycetota</taxon>
        <taxon>Actinomycetes</taxon>
        <taxon>Mycobacteriales</taxon>
        <taxon>Gordoniaceae</taxon>
        <taxon>Gordonia</taxon>
    </lineage>
</organism>
<evidence type="ECO:0000256" key="1">
    <source>
        <dbReference type="ARBA" id="ARBA00004127"/>
    </source>
</evidence>
<evidence type="ECO:0000313" key="10">
    <source>
        <dbReference type="EMBL" id="SDU70128.1"/>
    </source>
</evidence>
<evidence type="ECO:0000256" key="2">
    <source>
        <dbReference type="ARBA" id="ARBA00009025"/>
    </source>
</evidence>
<dbReference type="GO" id="GO:0003954">
    <property type="term" value="F:NADH dehydrogenase activity"/>
    <property type="evidence" value="ECO:0007669"/>
    <property type="project" value="TreeGrafter"/>
</dbReference>
<feature type="transmembrane region" description="Helical" evidence="8">
    <location>
        <begin position="180"/>
        <end position="201"/>
    </location>
</feature>
<evidence type="ECO:0000256" key="7">
    <source>
        <dbReference type="SAM" id="MobiDB-lite"/>
    </source>
</evidence>
<name>A0A1H2KNU3_9ACTN</name>
<feature type="transmembrane region" description="Helical" evidence="8">
    <location>
        <begin position="33"/>
        <end position="53"/>
    </location>
</feature>
<dbReference type="GO" id="GO:0042773">
    <property type="term" value="P:ATP synthesis coupled electron transport"/>
    <property type="evidence" value="ECO:0007669"/>
    <property type="project" value="InterPro"/>
</dbReference>
<feature type="transmembrane region" description="Helical" evidence="8">
    <location>
        <begin position="272"/>
        <end position="295"/>
    </location>
</feature>
<comment type="subcellular location">
    <subcellularLocation>
        <location evidence="1">Endomembrane system</location>
        <topology evidence="1">Multi-pass membrane protein</topology>
    </subcellularLocation>
    <subcellularLocation>
        <location evidence="6">Membrane</location>
        <topology evidence="6">Multi-pass membrane protein</topology>
    </subcellularLocation>
</comment>
<dbReference type="PANTHER" id="PTHR43507:SF1">
    <property type="entry name" value="NADH-UBIQUINONE OXIDOREDUCTASE CHAIN 4"/>
    <property type="match status" value="1"/>
</dbReference>
<feature type="transmembrane region" description="Helical" evidence="8">
    <location>
        <begin position="124"/>
        <end position="143"/>
    </location>
</feature>
<dbReference type="AlphaFoldDB" id="A0A1H2KNU3"/>
<proteinExistence type="inferred from homology"/>
<evidence type="ECO:0000256" key="5">
    <source>
        <dbReference type="ARBA" id="ARBA00023136"/>
    </source>
</evidence>
<dbReference type="GO" id="GO:0012505">
    <property type="term" value="C:endomembrane system"/>
    <property type="evidence" value="ECO:0007669"/>
    <property type="project" value="UniProtKB-SubCell"/>
</dbReference>
<evidence type="ECO:0000313" key="11">
    <source>
        <dbReference type="Proteomes" id="UP000183180"/>
    </source>
</evidence>
<feature type="transmembrane region" description="Helical" evidence="8">
    <location>
        <begin position="330"/>
        <end position="349"/>
    </location>
</feature>
<keyword evidence="5 8" id="KW-0472">Membrane</keyword>
<dbReference type="GO" id="GO:0015990">
    <property type="term" value="P:electron transport coupled proton transport"/>
    <property type="evidence" value="ECO:0007669"/>
    <property type="project" value="TreeGrafter"/>
</dbReference>